<dbReference type="Proteomes" id="UP000321569">
    <property type="component" value="Unassembled WGS sequence"/>
</dbReference>
<accession>A0A512PNI8</accession>
<keyword evidence="2" id="KW-1133">Transmembrane helix</keyword>
<dbReference type="EMBL" id="BKAM01000031">
    <property type="protein sequence ID" value="GEP72754.1"/>
    <property type="molecule type" value="Genomic_DNA"/>
</dbReference>
<sequence length="221" mass="26132">MKQANWFSNLYIKYGILWIIWLVVQDYGYGELVKLPSTARYADFIVNAVIKLIIWGSLGIWWLVLERKHLWLSDKHLYNGNFPRFFWILLIVFIAYLFGISLYEHHMLYISPDLFTRERHGFIGVAIVAGLAEELVFRGFFMNRLLDRYRFMTANIIQSLLFLGIHLPIYFADHLSALGWLNNGLTVLPLGLIFGWIFYRSKNLWPSTILHCVWDSMMFIL</sequence>
<dbReference type="OrthoDB" id="1437285at2"/>
<feature type="transmembrane region" description="Helical" evidence="2">
    <location>
        <begin position="177"/>
        <end position="199"/>
    </location>
</feature>
<organism evidence="4 5">
    <name type="scientific">Lentilactobacillus rapi</name>
    <dbReference type="NCBI Taxonomy" id="481723"/>
    <lineage>
        <taxon>Bacteria</taxon>
        <taxon>Bacillati</taxon>
        <taxon>Bacillota</taxon>
        <taxon>Bacilli</taxon>
        <taxon>Lactobacillales</taxon>
        <taxon>Lactobacillaceae</taxon>
        <taxon>Lentilactobacillus</taxon>
    </lineage>
</organism>
<dbReference type="InterPro" id="IPR052710">
    <property type="entry name" value="CAAX_protease"/>
</dbReference>
<reference evidence="4 5" key="1">
    <citation type="submission" date="2019-07" db="EMBL/GenBank/DDBJ databases">
        <title>Whole genome shotgun sequence of Lactobacillus rapi NBRC 109618.</title>
        <authorList>
            <person name="Hosoyama A."/>
            <person name="Uohara A."/>
            <person name="Ohji S."/>
            <person name="Ichikawa N."/>
        </authorList>
    </citation>
    <scope>NUCLEOTIDE SEQUENCE [LARGE SCALE GENOMIC DNA]</scope>
    <source>
        <strain evidence="4 5">NBRC 109618</strain>
    </source>
</reference>
<keyword evidence="4" id="KW-0378">Hydrolase</keyword>
<dbReference type="AlphaFoldDB" id="A0A512PNI8"/>
<evidence type="ECO:0000259" key="3">
    <source>
        <dbReference type="Pfam" id="PF02517"/>
    </source>
</evidence>
<comment type="caution">
    <text evidence="4">The sequence shown here is derived from an EMBL/GenBank/DDBJ whole genome shotgun (WGS) entry which is preliminary data.</text>
</comment>
<gene>
    <name evidence="4" type="ORF">LRA02_16220</name>
</gene>
<dbReference type="RefSeq" id="WP_056982318.1">
    <property type="nucleotide sequence ID" value="NZ_BKAM01000031.1"/>
</dbReference>
<feature type="transmembrane region" description="Helical" evidence="2">
    <location>
        <begin position="85"/>
        <end position="103"/>
    </location>
</feature>
<proteinExistence type="inferred from homology"/>
<dbReference type="PANTHER" id="PTHR36435:SF1">
    <property type="entry name" value="CAAX AMINO TERMINAL PROTEASE FAMILY PROTEIN"/>
    <property type="match status" value="1"/>
</dbReference>
<feature type="transmembrane region" description="Helical" evidence="2">
    <location>
        <begin position="123"/>
        <end position="141"/>
    </location>
</feature>
<evidence type="ECO:0000313" key="5">
    <source>
        <dbReference type="Proteomes" id="UP000321569"/>
    </source>
</evidence>
<dbReference type="STRING" id="1423795.FD12_GL002537"/>
<keyword evidence="2" id="KW-0472">Membrane</keyword>
<feature type="domain" description="CAAX prenyl protease 2/Lysostaphin resistance protein A-like" evidence="3">
    <location>
        <begin position="122"/>
        <end position="217"/>
    </location>
</feature>
<protein>
    <submittedName>
        <fullName evidence="4">CAAX amino protease</fullName>
    </submittedName>
</protein>
<name>A0A512PNI8_9LACO</name>
<dbReference type="GO" id="GO:0004175">
    <property type="term" value="F:endopeptidase activity"/>
    <property type="evidence" value="ECO:0007669"/>
    <property type="project" value="UniProtKB-ARBA"/>
</dbReference>
<dbReference type="GO" id="GO:0006508">
    <property type="term" value="P:proteolysis"/>
    <property type="evidence" value="ECO:0007669"/>
    <property type="project" value="UniProtKB-KW"/>
</dbReference>
<keyword evidence="4" id="KW-0645">Protease</keyword>
<dbReference type="Pfam" id="PF02517">
    <property type="entry name" value="Rce1-like"/>
    <property type="match status" value="1"/>
</dbReference>
<keyword evidence="2" id="KW-0812">Transmembrane</keyword>
<feature type="transmembrane region" description="Helical" evidence="2">
    <location>
        <begin position="44"/>
        <end position="64"/>
    </location>
</feature>
<feature type="transmembrane region" description="Helical" evidence="2">
    <location>
        <begin position="7"/>
        <end position="24"/>
    </location>
</feature>
<feature type="transmembrane region" description="Helical" evidence="2">
    <location>
        <begin position="153"/>
        <end position="171"/>
    </location>
</feature>
<comment type="similarity">
    <text evidence="1">Belongs to the UPF0177 family.</text>
</comment>
<dbReference type="PANTHER" id="PTHR36435">
    <property type="entry name" value="SLR1288 PROTEIN"/>
    <property type="match status" value="1"/>
</dbReference>
<evidence type="ECO:0000256" key="1">
    <source>
        <dbReference type="ARBA" id="ARBA00009067"/>
    </source>
</evidence>
<dbReference type="InterPro" id="IPR003675">
    <property type="entry name" value="Rce1/LyrA-like_dom"/>
</dbReference>
<evidence type="ECO:0000256" key="2">
    <source>
        <dbReference type="SAM" id="Phobius"/>
    </source>
</evidence>
<evidence type="ECO:0000313" key="4">
    <source>
        <dbReference type="EMBL" id="GEP72754.1"/>
    </source>
</evidence>
<dbReference type="GO" id="GO:0080120">
    <property type="term" value="P:CAAX-box protein maturation"/>
    <property type="evidence" value="ECO:0007669"/>
    <property type="project" value="UniProtKB-ARBA"/>
</dbReference>